<dbReference type="InterPro" id="IPR001647">
    <property type="entry name" value="HTH_TetR"/>
</dbReference>
<protein>
    <submittedName>
        <fullName evidence="7">Helix-turn-helix domain-containing protein</fullName>
    </submittedName>
</protein>
<dbReference type="Proteomes" id="UP001232725">
    <property type="component" value="Unassembled WGS sequence"/>
</dbReference>
<evidence type="ECO:0000313" key="8">
    <source>
        <dbReference type="Proteomes" id="UP001232725"/>
    </source>
</evidence>
<reference evidence="7 8" key="1">
    <citation type="submission" date="2023-08" db="EMBL/GenBank/DDBJ databases">
        <title>Arthrobacter horti sp. nov., isolated from forest soil.</title>
        <authorList>
            <person name="Park M."/>
        </authorList>
    </citation>
    <scope>NUCLEOTIDE SEQUENCE [LARGE SCALE GENOMIC DNA]</scope>
    <source>
        <strain evidence="7 8">YJM1</strain>
    </source>
</reference>
<sequence>MDDAVKRPYNSRRRAEKAQENRERIIRAATELFVRHGYGQTTIAEVAEAAGASAETVYKAFGNKAALLRSAWHTMFRGDERNVPLYDRPEMQAILGIADLGARIEAHARFVTANNRRSAPLLRVIEGAAGGDDGARAMLAEWKDRLADVAARYARSAEETGQLVFPAAECADVVYATMDGALWQRLVAERGWDDERFAGWLAEQWRRQFLG</sequence>
<dbReference type="InterPro" id="IPR009057">
    <property type="entry name" value="Homeodomain-like_sf"/>
</dbReference>
<keyword evidence="2 4" id="KW-0238">DNA-binding</keyword>
<evidence type="ECO:0000256" key="3">
    <source>
        <dbReference type="ARBA" id="ARBA00023163"/>
    </source>
</evidence>
<keyword evidence="1" id="KW-0805">Transcription regulation</keyword>
<keyword evidence="3" id="KW-0804">Transcription</keyword>
<dbReference type="InterPro" id="IPR050109">
    <property type="entry name" value="HTH-type_TetR-like_transc_reg"/>
</dbReference>
<dbReference type="PRINTS" id="PR00455">
    <property type="entry name" value="HTHTETR"/>
</dbReference>
<dbReference type="EMBL" id="JAVALS010000009">
    <property type="protein sequence ID" value="MDP5227938.1"/>
    <property type="molecule type" value="Genomic_DNA"/>
</dbReference>
<organism evidence="7 8">
    <name type="scientific">Arthrobacter horti</name>
    <dbReference type="NCBI Taxonomy" id="3068273"/>
    <lineage>
        <taxon>Bacteria</taxon>
        <taxon>Bacillati</taxon>
        <taxon>Actinomycetota</taxon>
        <taxon>Actinomycetes</taxon>
        <taxon>Micrococcales</taxon>
        <taxon>Micrococcaceae</taxon>
        <taxon>Arthrobacter</taxon>
    </lineage>
</organism>
<dbReference type="PANTHER" id="PTHR30055:SF234">
    <property type="entry name" value="HTH-TYPE TRANSCRIPTIONAL REGULATOR BETI"/>
    <property type="match status" value="1"/>
</dbReference>
<dbReference type="Pfam" id="PF00440">
    <property type="entry name" value="TetR_N"/>
    <property type="match status" value="1"/>
</dbReference>
<gene>
    <name evidence="7" type="ORF">Q9R02_12290</name>
</gene>
<keyword evidence="8" id="KW-1185">Reference proteome</keyword>
<feature type="domain" description="HTH tetR-type" evidence="6">
    <location>
        <begin position="19"/>
        <end position="79"/>
    </location>
</feature>
<evidence type="ECO:0000256" key="5">
    <source>
        <dbReference type="SAM" id="MobiDB-lite"/>
    </source>
</evidence>
<evidence type="ECO:0000256" key="4">
    <source>
        <dbReference type="PROSITE-ProRule" id="PRU00335"/>
    </source>
</evidence>
<evidence type="ECO:0000313" key="7">
    <source>
        <dbReference type="EMBL" id="MDP5227938.1"/>
    </source>
</evidence>
<evidence type="ECO:0000256" key="2">
    <source>
        <dbReference type="ARBA" id="ARBA00023125"/>
    </source>
</evidence>
<dbReference type="PROSITE" id="PS50977">
    <property type="entry name" value="HTH_TETR_2"/>
    <property type="match status" value="1"/>
</dbReference>
<dbReference type="PANTHER" id="PTHR30055">
    <property type="entry name" value="HTH-TYPE TRANSCRIPTIONAL REGULATOR RUTR"/>
    <property type="match status" value="1"/>
</dbReference>
<dbReference type="RefSeq" id="WP_305996992.1">
    <property type="nucleotide sequence ID" value="NZ_JAVALS010000009.1"/>
</dbReference>
<feature type="DNA-binding region" description="H-T-H motif" evidence="4">
    <location>
        <begin position="42"/>
        <end position="61"/>
    </location>
</feature>
<evidence type="ECO:0000259" key="6">
    <source>
        <dbReference type="PROSITE" id="PS50977"/>
    </source>
</evidence>
<comment type="caution">
    <text evidence="7">The sequence shown here is derived from an EMBL/GenBank/DDBJ whole genome shotgun (WGS) entry which is preliminary data.</text>
</comment>
<proteinExistence type="predicted"/>
<name>A0ABT9IQV7_9MICC</name>
<dbReference type="SUPFAM" id="SSF46689">
    <property type="entry name" value="Homeodomain-like"/>
    <property type="match status" value="1"/>
</dbReference>
<feature type="region of interest" description="Disordered" evidence="5">
    <location>
        <begin position="1"/>
        <end position="21"/>
    </location>
</feature>
<evidence type="ECO:0000256" key="1">
    <source>
        <dbReference type="ARBA" id="ARBA00023015"/>
    </source>
</evidence>
<accession>A0ABT9IQV7</accession>
<dbReference type="Gene3D" id="1.10.357.10">
    <property type="entry name" value="Tetracycline Repressor, domain 2"/>
    <property type="match status" value="1"/>
</dbReference>